<dbReference type="HOGENOM" id="CLU_012494_9_1_1"/>
<dbReference type="InterPro" id="IPR029058">
    <property type="entry name" value="AB_hydrolase_fold"/>
</dbReference>
<dbReference type="GO" id="GO:0016787">
    <property type="term" value="F:hydrolase activity"/>
    <property type="evidence" value="ECO:0007669"/>
    <property type="project" value="UniProtKB-KW"/>
</dbReference>
<keyword evidence="1" id="KW-0378">Hydrolase</keyword>
<protein>
    <submittedName>
        <fullName evidence="1">Putative alpha beta hydrolase fold-3 domain protein</fullName>
    </submittedName>
</protein>
<dbReference type="EMBL" id="KB933001">
    <property type="protein sequence ID" value="EOO01374.1"/>
    <property type="molecule type" value="Genomic_DNA"/>
</dbReference>
<dbReference type="GeneID" id="19323446"/>
<organism evidence="1 2">
    <name type="scientific">Phaeoacremonium minimum (strain UCR-PA7)</name>
    <name type="common">Esca disease fungus</name>
    <name type="synonym">Togninia minima</name>
    <dbReference type="NCBI Taxonomy" id="1286976"/>
    <lineage>
        <taxon>Eukaryota</taxon>
        <taxon>Fungi</taxon>
        <taxon>Dikarya</taxon>
        <taxon>Ascomycota</taxon>
        <taxon>Pezizomycotina</taxon>
        <taxon>Sordariomycetes</taxon>
        <taxon>Sordariomycetidae</taxon>
        <taxon>Togniniales</taxon>
        <taxon>Togniniaceae</taxon>
        <taxon>Phaeoacremonium</taxon>
    </lineage>
</organism>
<accession>R8BPV0</accession>
<dbReference type="KEGG" id="tmn:UCRPA7_3126"/>
<proteinExistence type="predicted"/>
<reference evidence="2" key="1">
    <citation type="journal article" date="2013" name="Genome Announc.">
        <title>Draft genome sequence of the ascomycete Phaeoacremonium aleophilum strain UCR-PA7, a causal agent of the esca disease complex in grapevines.</title>
        <authorList>
            <person name="Blanco-Ulate B."/>
            <person name="Rolshausen P."/>
            <person name="Cantu D."/>
        </authorList>
    </citation>
    <scope>NUCLEOTIDE SEQUENCE [LARGE SCALE GENOMIC DNA]</scope>
    <source>
        <strain evidence="2">UCR-PA7</strain>
    </source>
</reference>
<dbReference type="Proteomes" id="UP000014074">
    <property type="component" value="Unassembled WGS sequence"/>
</dbReference>
<gene>
    <name evidence="1" type="ORF">UCRPA7_3126</name>
</gene>
<dbReference type="Gene3D" id="3.40.50.1820">
    <property type="entry name" value="alpha/beta hydrolase"/>
    <property type="match status" value="1"/>
</dbReference>
<name>R8BPV0_PHAM7</name>
<dbReference type="OrthoDB" id="19653at2759"/>
<evidence type="ECO:0000313" key="2">
    <source>
        <dbReference type="Proteomes" id="UP000014074"/>
    </source>
</evidence>
<sequence length="230" mass="25920">MPEARVLDIIDDIKDFWAWARSDLPSAVAAKWPHITLDTGRTAAYGGFLALQSAFLCPEAEIKIVMTQYPGLHWDVDPVKWEQIEERKATAPAETHAIVDTYMAGIKPGAIRLKTPFPEKLELLKALAATGRYRENKGHDEIMSLDYAMRINETLPPMWIAQGSEDTFVPKEGNDEMVRCIREAHPEVPLHYVIQPGDHGFDVPCGLDEPWAAEGADFVKRYWHLAPKLC</sequence>
<evidence type="ECO:0000313" key="1">
    <source>
        <dbReference type="EMBL" id="EOO01374.1"/>
    </source>
</evidence>
<dbReference type="eggNOG" id="ENOG502SP86">
    <property type="taxonomic scope" value="Eukaryota"/>
</dbReference>
<dbReference type="SUPFAM" id="SSF53474">
    <property type="entry name" value="alpha/beta-Hydrolases"/>
    <property type="match status" value="1"/>
</dbReference>
<keyword evidence="2" id="KW-1185">Reference proteome</keyword>
<dbReference type="RefSeq" id="XP_007913879.1">
    <property type="nucleotide sequence ID" value="XM_007915688.1"/>
</dbReference>
<dbReference type="AlphaFoldDB" id="R8BPV0"/>